<evidence type="ECO:0000256" key="3">
    <source>
        <dbReference type="ARBA" id="ARBA00022989"/>
    </source>
</evidence>
<dbReference type="InterPro" id="IPR027417">
    <property type="entry name" value="P-loop_NTPase"/>
</dbReference>
<evidence type="ECO:0000256" key="4">
    <source>
        <dbReference type="ARBA" id="ARBA00023136"/>
    </source>
</evidence>
<protein>
    <recommendedName>
        <fullName evidence="7">50S ribosome-binding GTPase family protein</fullName>
    </recommendedName>
</protein>
<dbReference type="GO" id="GO:0016020">
    <property type="term" value="C:membrane"/>
    <property type="evidence" value="ECO:0007669"/>
    <property type="project" value="UniProtKB-SubCell"/>
</dbReference>
<dbReference type="InterPro" id="IPR021147">
    <property type="entry name" value="DUF697"/>
</dbReference>
<comment type="subcellular location">
    <subcellularLocation>
        <location evidence="1">Membrane</location>
        <topology evidence="1">Multi-pass membrane protein</topology>
    </subcellularLocation>
</comment>
<keyword evidence="4" id="KW-0472">Membrane</keyword>
<dbReference type="EMBL" id="AUZM01000036">
    <property type="protein sequence ID" value="ERT06447.1"/>
    <property type="molecule type" value="Genomic_DNA"/>
</dbReference>
<dbReference type="SUPFAM" id="SSF52540">
    <property type="entry name" value="P-loop containing nucleoside triphosphate hydrolases"/>
    <property type="match status" value="1"/>
</dbReference>
<dbReference type="PATRIC" id="fig|1348334.3.peg.3465"/>
<dbReference type="OrthoDB" id="467934at2"/>
<organism evidence="5 6">
    <name type="scientific">Lyngbya aestuarii BL J</name>
    <dbReference type="NCBI Taxonomy" id="1348334"/>
    <lineage>
        <taxon>Bacteria</taxon>
        <taxon>Bacillati</taxon>
        <taxon>Cyanobacteriota</taxon>
        <taxon>Cyanophyceae</taxon>
        <taxon>Oscillatoriophycideae</taxon>
        <taxon>Oscillatoriales</taxon>
        <taxon>Microcoleaceae</taxon>
        <taxon>Lyngbya</taxon>
    </lineage>
</organism>
<reference evidence="5 6" key="1">
    <citation type="journal article" date="2013" name="Front. Microbiol.">
        <title>Comparative genomic analyses of the cyanobacterium, Lyngbya aestuarii BL J, a powerful hydrogen producer.</title>
        <authorList>
            <person name="Kothari A."/>
            <person name="Vaughn M."/>
            <person name="Garcia-Pichel F."/>
        </authorList>
    </citation>
    <scope>NUCLEOTIDE SEQUENCE [LARGE SCALE GENOMIC DNA]</scope>
    <source>
        <strain evidence="5 6">BL J</strain>
    </source>
</reference>
<comment type="caution">
    <text evidence="5">The sequence shown here is derived from an EMBL/GenBank/DDBJ whole genome shotgun (WGS) entry which is preliminary data.</text>
</comment>
<dbReference type="Gene3D" id="3.40.50.300">
    <property type="entry name" value="P-loop containing nucleotide triphosphate hydrolases"/>
    <property type="match status" value="1"/>
</dbReference>
<keyword evidence="6" id="KW-1185">Reference proteome</keyword>
<dbReference type="Proteomes" id="UP000017127">
    <property type="component" value="Unassembled WGS sequence"/>
</dbReference>
<keyword evidence="3" id="KW-1133">Transmembrane helix</keyword>
<accession>U7QGR8</accession>
<evidence type="ECO:0000256" key="2">
    <source>
        <dbReference type="ARBA" id="ARBA00022692"/>
    </source>
</evidence>
<evidence type="ECO:0000313" key="5">
    <source>
        <dbReference type="EMBL" id="ERT06447.1"/>
    </source>
</evidence>
<proteinExistence type="predicted"/>
<name>U7QGR8_9CYAN</name>
<keyword evidence="2" id="KW-0812">Transmembrane</keyword>
<dbReference type="AlphaFoldDB" id="U7QGR8"/>
<dbReference type="Pfam" id="PF05128">
    <property type="entry name" value="DUF697"/>
    <property type="match status" value="1"/>
</dbReference>
<sequence length="487" mass="53762">MTAKLQRPILVGGIGLSFLLWLVNSMAHSAAELGETALVGTMAIGAGLWWLQRQFPQTTPALTPKIVDRQSVDQALAQTGTMIEKLTTIAQQSRSPQDFTANIAQFQQQLTELSSQLERQALSIGVMGGKSVGKTLLMQVLSNYDIPQYSQPLTWVEIPEGQQNGLTNCDIVLFLISGDVTDPQYQTISQLLLQSQRVIFVWNKQDQHSQEEQPVILQRLRETMQGLLEPEDVMAIAASPSPVKVRQHQADGSVKEWMEAQQPEILPLTQRLSQILQQEQQSLVWATTYRQAKALQAQVKTGLNQVRREQALPIIEQYQWIAAATAFANPVPALDVLATAAINAQLVIDLGGIYQQKFSLDQAQEVAKTVGSQMLKLGFVELTTQTLTSMLKSNTMTFVAGGVVQGVSAAYLTRIAGLSLVEYFQTLEIDEQESGQFALNLNALNQTLKTVFQQNQQLSLLQSFVKQAMNRLSPQIQQKQASQSSAS</sequence>
<evidence type="ECO:0000256" key="1">
    <source>
        <dbReference type="ARBA" id="ARBA00004141"/>
    </source>
</evidence>
<dbReference type="RefSeq" id="WP_023067286.1">
    <property type="nucleotide sequence ID" value="NZ_AUZM01000036.1"/>
</dbReference>
<gene>
    <name evidence="5" type="ORF">M595_3582</name>
</gene>
<evidence type="ECO:0000313" key="6">
    <source>
        <dbReference type="Proteomes" id="UP000017127"/>
    </source>
</evidence>
<evidence type="ECO:0008006" key="7">
    <source>
        <dbReference type="Google" id="ProtNLM"/>
    </source>
</evidence>